<comment type="caution">
    <text evidence="3">The sequence shown here is derived from an EMBL/GenBank/DDBJ whole genome shotgun (WGS) entry which is preliminary data.</text>
</comment>
<feature type="region of interest" description="Disordered" evidence="1">
    <location>
        <begin position="233"/>
        <end position="264"/>
    </location>
</feature>
<dbReference type="Proteomes" id="UP001476247">
    <property type="component" value="Unassembled WGS sequence"/>
</dbReference>
<dbReference type="SUPFAM" id="SSF46689">
    <property type="entry name" value="Homeodomain-like"/>
    <property type="match status" value="1"/>
</dbReference>
<protein>
    <recommendedName>
        <fullName evidence="2">Myb-like domain-containing protein</fullName>
    </recommendedName>
</protein>
<evidence type="ECO:0000259" key="2">
    <source>
        <dbReference type="PROSITE" id="PS50090"/>
    </source>
</evidence>
<evidence type="ECO:0000313" key="3">
    <source>
        <dbReference type="EMBL" id="GAA5797160.1"/>
    </source>
</evidence>
<feature type="region of interest" description="Disordered" evidence="1">
    <location>
        <begin position="410"/>
        <end position="471"/>
    </location>
</feature>
<accession>A0ABP9XQU4</accession>
<sequence length="503" mass="56329">MVRTKKQVIDSIAIKNIIKDNFKDVVPTTTTTTTTVSDFYSTNIPASPLPTLKFETLHFEPPYVMNNFWPPLPSDNKKLSTNSGKKLESMFSNLSRQEIQEMMIDCNGNEDEAILRLITRTDYLENIRHRIRINNKTVPGKTLTAPPLPLAAQPILKEIQKISPLLTHQKTAPKPILLPSPPPPPIIQKSMVNKPLLPLPVNESRQTKPVQLVSPNKEKALVVVKKIPAATAPDTDKTTTHLHKTHKKHHRSSFSGGGGGGMHSTGRLTLDDALQQIKDSKSNEEMDGYAGWSAARLRAFKMIEKNPNSYYYRFNAPGEQQKKGKWTDDENALFLSRLKQVGANSQWGIFSIAIPGRVGYQCSNYYRFMIESGQLHDPNYVLDEKGKARYLFDKKTEDGAVEKIFRKHSKHGSMSLEEAGSGAAAAAPSKKRKQAKSSSRKDDSDDDDDPTFKIKKSLSGAPKKKCLPPKDITCKKQYPLILPVGVRVTRQRAQQHEQSNDEN</sequence>
<dbReference type="CDD" id="cd00167">
    <property type="entry name" value="SANT"/>
    <property type="match status" value="1"/>
</dbReference>
<feature type="domain" description="Myb-like" evidence="2">
    <location>
        <begin position="318"/>
        <end position="370"/>
    </location>
</feature>
<dbReference type="InterPro" id="IPR009057">
    <property type="entry name" value="Homeodomain-like_sf"/>
</dbReference>
<dbReference type="InterPro" id="IPR001005">
    <property type="entry name" value="SANT/Myb"/>
</dbReference>
<feature type="compositionally biased region" description="Low complexity" evidence="1">
    <location>
        <begin position="419"/>
        <end position="428"/>
    </location>
</feature>
<gene>
    <name evidence="3" type="ORF">HPULCUR_002539</name>
</gene>
<dbReference type="EMBL" id="BAABUJ010000007">
    <property type="protein sequence ID" value="GAA5797160.1"/>
    <property type="molecule type" value="Genomic_DNA"/>
</dbReference>
<name>A0ABP9XQU4_9FUNG</name>
<organism evidence="3 4">
    <name type="scientific">Helicostylum pulchrum</name>
    <dbReference type="NCBI Taxonomy" id="562976"/>
    <lineage>
        <taxon>Eukaryota</taxon>
        <taxon>Fungi</taxon>
        <taxon>Fungi incertae sedis</taxon>
        <taxon>Mucoromycota</taxon>
        <taxon>Mucoromycotina</taxon>
        <taxon>Mucoromycetes</taxon>
        <taxon>Mucorales</taxon>
        <taxon>Mucorineae</taxon>
        <taxon>Mucoraceae</taxon>
        <taxon>Helicostylum</taxon>
    </lineage>
</organism>
<evidence type="ECO:0000313" key="4">
    <source>
        <dbReference type="Proteomes" id="UP001476247"/>
    </source>
</evidence>
<dbReference type="PROSITE" id="PS50090">
    <property type="entry name" value="MYB_LIKE"/>
    <property type="match status" value="1"/>
</dbReference>
<keyword evidence="4" id="KW-1185">Reference proteome</keyword>
<reference evidence="3 4" key="1">
    <citation type="submission" date="2024-04" db="EMBL/GenBank/DDBJ databases">
        <title>genome sequences of Mucor flavus KT1a and Helicostylum pulchrum KT1b strains isolation_sourced from the surface of a dry-aged beef.</title>
        <authorList>
            <person name="Toyotome T."/>
            <person name="Hosono M."/>
            <person name="Torimaru M."/>
            <person name="Fukuda K."/>
            <person name="Mikami N."/>
        </authorList>
    </citation>
    <scope>NUCLEOTIDE SEQUENCE [LARGE SCALE GENOMIC DNA]</scope>
    <source>
        <strain evidence="3 4">KT1b</strain>
    </source>
</reference>
<feature type="compositionally biased region" description="Basic residues" evidence="1">
    <location>
        <begin position="240"/>
        <end position="252"/>
    </location>
</feature>
<dbReference type="Gene3D" id="1.10.10.60">
    <property type="entry name" value="Homeodomain-like"/>
    <property type="match status" value="1"/>
</dbReference>
<dbReference type="CDD" id="cd14279">
    <property type="entry name" value="CUE"/>
    <property type="match status" value="1"/>
</dbReference>
<evidence type="ECO:0000256" key="1">
    <source>
        <dbReference type="SAM" id="MobiDB-lite"/>
    </source>
</evidence>
<proteinExistence type="predicted"/>